<accession>A0A975BGT0</accession>
<protein>
    <submittedName>
        <fullName evidence="1">Uncharacterized protein</fullName>
    </submittedName>
</protein>
<evidence type="ECO:0000313" key="1">
    <source>
        <dbReference type="EMBL" id="QTA84775.1"/>
    </source>
</evidence>
<evidence type="ECO:0000313" key="2">
    <source>
        <dbReference type="Proteomes" id="UP000663722"/>
    </source>
</evidence>
<dbReference type="KEGG" id="dmm:dnm_007750"/>
<dbReference type="EMBL" id="CP061800">
    <property type="protein sequence ID" value="QTA84775.1"/>
    <property type="molecule type" value="Genomic_DNA"/>
</dbReference>
<gene>
    <name evidence="1" type="ORF">dnm_007750</name>
</gene>
<proteinExistence type="predicted"/>
<organism evidence="1 2">
    <name type="scientific">Desulfonema magnum</name>
    <dbReference type="NCBI Taxonomy" id="45655"/>
    <lineage>
        <taxon>Bacteria</taxon>
        <taxon>Pseudomonadati</taxon>
        <taxon>Thermodesulfobacteriota</taxon>
        <taxon>Desulfobacteria</taxon>
        <taxon>Desulfobacterales</taxon>
        <taxon>Desulfococcaceae</taxon>
        <taxon>Desulfonema</taxon>
    </lineage>
</organism>
<reference evidence="1" key="1">
    <citation type="journal article" date="2021" name="Microb. Physiol.">
        <title>Proteogenomic Insights into the Physiology of Marine, Sulfate-Reducing, Filamentous Desulfonema limicola and Desulfonema magnum.</title>
        <authorList>
            <person name="Schnaars V."/>
            <person name="Wohlbrand L."/>
            <person name="Scheve S."/>
            <person name="Hinrichs C."/>
            <person name="Reinhardt R."/>
            <person name="Rabus R."/>
        </authorList>
    </citation>
    <scope>NUCLEOTIDE SEQUENCE</scope>
    <source>
        <strain evidence="1">4be13</strain>
    </source>
</reference>
<dbReference type="Proteomes" id="UP000663722">
    <property type="component" value="Chromosome"/>
</dbReference>
<name>A0A975BGT0_9BACT</name>
<sequence>MPFIRMPGIVGKIYVPEEKPGNIKKHNCKDCHSCQMCSDDRCRLCRGEESCVIKKPLLCSLVKKESE</sequence>
<dbReference type="AlphaFoldDB" id="A0A975BGT0"/>
<keyword evidence="2" id="KW-1185">Reference proteome</keyword>